<dbReference type="EMBL" id="BPLR01000471">
    <property type="protein sequence ID" value="GIY95004.1"/>
    <property type="molecule type" value="Genomic_DNA"/>
</dbReference>
<comment type="caution">
    <text evidence="1">The sequence shown here is derived from an EMBL/GenBank/DDBJ whole genome shotgun (WGS) entry which is preliminary data.</text>
</comment>
<evidence type="ECO:0000313" key="1">
    <source>
        <dbReference type="EMBL" id="GIY95004.1"/>
    </source>
</evidence>
<protein>
    <submittedName>
        <fullName evidence="1">Homeotic protein empty spiracles</fullName>
    </submittedName>
</protein>
<gene>
    <name evidence="1" type="primary">ems_1</name>
    <name evidence="1" type="ORF">CEXT_437651</name>
</gene>
<evidence type="ECO:0000313" key="2">
    <source>
        <dbReference type="Proteomes" id="UP001054945"/>
    </source>
</evidence>
<proteinExistence type="predicted"/>
<accession>A0AAV4XK00</accession>
<sequence length="175" mass="19441">MTTISNTPIVGMNKPKLRFSIDALMGKDTSDTDASLFRDNSSPLSAKDYSIPKFSTETNESCSRLSSRDSPQPAVLIPIPTFPARPVAPSTVVPTRDRIGFFNPPSTALFQRGLPNSPQGMESAFAGMILQNDGYQPYPWYLPRQRLFYHRFPGESEFFDFQFGSGVINFSDNGN</sequence>
<keyword evidence="2" id="KW-1185">Reference proteome</keyword>
<dbReference type="Proteomes" id="UP001054945">
    <property type="component" value="Unassembled WGS sequence"/>
</dbReference>
<name>A0AAV4XK00_CAEEX</name>
<reference evidence="1 2" key="1">
    <citation type="submission" date="2021-06" db="EMBL/GenBank/DDBJ databases">
        <title>Caerostris extrusa draft genome.</title>
        <authorList>
            <person name="Kono N."/>
            <person name="Arakawa K."/>
        </authorList>
    </citation>
    <scope>NUCLEOTIDE SEQUENCE [LARGE SCALE GENOMIC DNA]</scope>
</reference>
<organism evidence="1 2">
    <name type="scientific">Caerostris extrusa</name>
    <name type="common">Bark spider</name>
    <name type="synonym">Caerostris bankana</name>
    <dbReference type="NCBI Taxonomy" id="172846"/>
    <lineage>
        <taxon>Eukaryota</taxon>
        <taxon>Metazoa</taxon>
        <taxon>Ecdysozoa</taxon>
        <taxon>Arthropoda</taxon>
        <taxon>Chelicerata</taxon>
        <taxon>Arachnida</taxon>
        <taxon>Araneae</taxon>
        <taxon>Araneomorphae</taxon>
        <taxon>Entelegynae</taxon>
        <taxon>Araneoidea</taxon>
        <taxon>Araneidae</taxon>
        <taxon>Caerostris</taxon>
    </lineage>
</organism>
<dbReference type="AlphaFoldDB" id="A0AAV4XK00"/>